<protein>
    <submittedName>
        <fullName evidence="2">Uncharacterized protein</fullName>
    </submittedName>
</protein>
<keyword evidence="1" id="KW-1133">Transmembrane helix</keyword>
<evidence type="ECO:0000313" key="2">
    <source>
        <dbReference type="EMBL" id="GJE87550.1"/>
    </source>
</evidence>
<feature type="transmembrane region" description="Helical" evidence="1">
    <location>
        <begin position="48"/>
        <end position="81"/>
    </location>
</feature>
<proteinExistence type="predicted"/>
<evidence type="ECO:0000313" key="3">
    <source>
        <dbReference type="Proteomes" id="UP000703269"/>
    </source>
</evidence>
<keyword evidence="3" id="KW-1185">Reference proteome</keyword>
<comment type="caution">
    <text evidence="2">The sequence shown here is derived from an EMBL/GenBank/DDBJ whole genome shotgun (WGS) entry which is preliminary data.</text>
</comment>
<name>A0A9P3L9W1_9APHY</name>
<sequence length="113" mass="11785">MSLIHWQIIGTTLGTGVFTTACAAAQIAVKTLWYPAFVPKAVVYASTAVGMTGASTAAAASCVALTGLSALSAAALVMLACHLQQNLRAQGIYHKIVSRLWSSIDNFMSRLAI</sequence>
<keyword evidence="1" id="KW-0812">Transmembrane</keyword>
<dbReference type="Proteomes" id="UP000703269">
    <property type="component" value="Unassembled WGS sequence"/>
</dbReference>
<evidence type="ECO:0000256" key="1">
    <source>
        <dbReference type="SAM" id="Phobius"/>
    </source>
</evidence>
<organism evidence="2 3">
    <name type="scientific">Phanerochaete sordida</name>
    <dbReference type="NCBI Taxonomy" id="48140"/>
    <lineage>
        <taxon>Eukaryota</taxon>
        <taxon>Fungi</taxon>
        <taxon>Dikarya</taxon>
        <taxon>Basidiomycota</taxon>
        <taxon>Agaricomycotina</taxon>
        <taxon>Agaricomycetes</taxon>
        <taxon>Polyporales</taxon>
        <taxon>Phanerochaetaceae</taxon>
        <taxon>Phanerochaete</taxon>
    </lineage>
</organism>
<dbReference type="AlphaFoldDB" id="A0A9P3L9W1"/>
<dbReference type="EMBL" id="BPQB01000006">
    <property type="protein sequence ID" value="GJE87550.1"/>
    <property type="molecule type" value="Genomic_DNA"/>
</dbReference>
<keyword evidence="1" id="KW-0472">Membrane</keyword>
<reference evidence="2 3" key="1">
    <citation type="submission" date="2021-08" db="EMBL/GenBank/DDBJ databases">
        <title>Draft Genome Sequence of Phanerochaete sordida strain YK-624.</title>
        <authorList>
            <person name="Mori T."/>
            <person name="Dohra H."/>
            <person name="Suzuki T."/>
            <person name="Kawagishi H."/>
            <person name="Hirai H."/>
        </authorList>
    </citation>
    <scope>NUCLEOTIDE SEQUENCE [LARGE SCALE GENOMIC DNA]</scope>
    <source>
        <strain evidence="2 3">YK-624</strain>
    </source>
</reference>
<accession>A0A9P3L9W1</accession>
<gene>
    <name evidence="2" type="ORF">PsYK624_036330</name>
</gene>